<dbReference type="EMBL" id="CAFAAV010000028">
    <property type="protein sequence ID" value="CAB4808320.1"/>
    <property type="molecule type" value="Genomic_DNA"/>
</dbReference>
<dbReference type="Gene3D" id="3.20.20.150">
    <property type="entry name" value="Divalent-metal-dependent TIM barrel enzymes"/>
    <property type="match status" value="1"/>
</dbReference>
<sequence length="312" mass="34466">MKPISLHVHSYSLRYHLRHRATTGYDVFAFLADMAGRGFTGVNVSANGEGFRDLCGTSPDHFRNVRAAARDHGLRLELDTSDTRTENMTRMLHVAAECGADTLRTYTKYRAPLADVIEWTIRDLRAIAPLAQQLGVSVVLENHEDFTGPVLARILGAVDHPWVRALYDYGNSQMVGEDPLDALAAMAPFITRVHAKDHVLLHGPDGPVVQGVPFGSGRLPLGETTDRLYAAGVRRFCYENVWSYTAPVQCPLDELPHTPCFEFDDPQRYLVGDTLAPDVAVRDERVAFDTGLDALHRLLATGGYEVVAEPIS</sequence>
<accession>A0A6J6YFY4</accession>
<dbReference type="InterPro" id="IPR050312">
    <property type="entry name" value="IolE/XylAMocC-like"/>
</dbReference>
<dbReference type="EMBL" id="CAFBOL010000157">
    <property type="protein sequence ID" value="CAB5019594.1"/>
    <property type="molecule type" value="Genomic_DNA"/>
</dbReference>
<proteinExistence type="predicted"/>
<evidence type="ECO:0000313" key="4">
    <source>
        <dbReference type="EMBL" id="CAB4808320.1"/>
    </source>
</evidence>
<evidence type="ECO:0000259" key="1">
    <source>
        <dbReference type="Pfam" id="PF01261"/>
    </source>
</evidence>
<evidence type="ECO:0000313" key="5">
    <source>
        <dbReference type="EMBL" id="CAB4916630.1"/>
    </source>
</evidence>
<protein>
    <submittedName>
        <fullName evidence="4">Unannotated protein</fullName>
    </submittedName>
</protein>
<dbReference type="SUPFAM" id="SSF51658">
    <property type="entry name" value="Xylose isomerase-like"/>
    <property type="match status" value="1"/>
</dbReference>
<dbReference type="EMBL" id="CAFBMT010000003">
    <property type="protein sequence ID" value="CAB4916630.1"/>
    <property type="molecule type" value="Genomic_DNA"/>
</dbReference>
<evidence type="ECO:0000313" key="3">
    <source>
        <dbReference type="EMBL" id="CAB4709030.1"/>
    </source>
</evidence>
<dbReference type="AlphaFoldDB" id="A0A6J6YFY4"/>
<dbReference type="PANTHER" id="PTHR12110">
    <property type="entry name" value="HYDROXYPYRUVATE ISOMERASE"/>
    <property type="match status" value="1"/>
</dbReference>
<name>A0A6J6YFY4_9ZZZZ</name>
<dbReference type="PANTHER" id="PTHR12110:SF53">
    <property type="entry name" value="BLR5974 PROTEIN"/>
    <property type="match status" value="1"/>
</dbReference>
<dbReference type="EMBL" id="CAEZYF010000003">
    <property type="protein sequence ID" value="CAB4709030.1"/>
    <property type="molecule type" value="Genomic_DNA"/>
</dbReference>
<feature type="domain" description="Xylose isomerase-like TIM barrel" evidence="1">
    <location>
        <begin position="35"/>
        <end position="240"/>
    </location>
</feature>
<organism evidence="4">
    <name type="scientific">freshwater metagenome</name>
    <dbReference type="NCBI Taxonomy" id="449393"/>
    <lineage>
        <taxon>unclassified sequences</taxon>
        <taxon>metagenomes</taxon>
        <taxon>ecological metagenomes</taxon>
    </lineage>
</organism>
<gene>
    <name evidence="3" type="ORF">UFOPK2656_00539</name>
    <name evidence="4" type="ORF">UFOPK3099_00561</name>
    <name evidence="5" type="ORF">UFOPK3651_00577</name>
    <name evidence="6" type="ORF">UFOPK3931_03271</name>
    <name evidence="2" type="ORF">UFOPK4189_00537</name>
</gene>
<evidence type="ECO:0000313" key="6">
    <source>
        <dbReference type="EMBL" id="CAB5019594.1"/>
    </source>
</evidence>
<dbReference type="Pfam" id="PF01261">
    <property type="entry name" value="AP_endonuc_2"/>
    <property type="match status" value="1"/>
</dbReference>
<dbReference type="InterPro" id="IPR013022">
    <property type="entry name" value="Xyl_isomerase-like_TIM-brl"/>
</dbReference>
<evidence type="ECO:0000313" key="2">
    <source>
        <dbReference type="EMBL" id="CAB4362756.1"/>
    </source>
</evidence>
<reference evidence="4" key="1">
    <citation type="submission" date="2020-05" db="EMBL/GenBank/DDBJ databases">
        <authorList>
            <person name="Chiriac C."/>
            <person name="Salcher M."/>
            <person name="Ghai R."/>
            <person name="Kavagutti S V."/>
        </authorList>
    </citation>
    <scope>NUCLEOTIDE SEQUENCE</scope>
</reference>
<dbReference type="InterPro" id="IPR036237">
    <property type="entry name" value="Xyl_isomerase-like_sf"/>
</dbReference>
<dbReference type="EMBL" id="CAESGF010000003">
    <property type="protein sequence ID" value="CAB4362756.1"/>
    <property type="molecule type" value="Genomic_DNA"/>
</dbReference>